<keyword evidence="1" id="KW-0472">Membrane</keyword>
<dbReference type="Proteomes" id="UP001428817">
    <property type="component" value="Unassembled WGS sequence"/>
</dbReference>
<comment type="caution">
    <text evidence="2">The sequence shown here is derived from an EMBL/GenBank/DDBJ whole genome shotgun (WGS) entry which is preliminary data.</text>
</comment>
<sequence>MTTTVARQQTRRLSRNARRAVLIAHLSSAGAWLGVDLVMAVFIVRAGLTDDPAVRAQSFLALEVFAVWPLLVTGLVCLATGVVLGLGTKWGLVRYWWVAAKLALNVLLTGLVLVALRGQVDGAAGQSRLWLAGQPADLSIGDYIYPPIVSPLALLVAFTLSVVKPWGRIRG</sequence>
<proteinExistence type="predicted"/>
<organism evidence="2 3">
    <name type="scientific">Pseudonocardia eucalypti</name>
    <dbReference type="NCBI Taxonomy" id="648755"/>
    <lineage>
        <taxon>Bacteria</taxon>
        <taxon>Bacillati</taxon>
        <taxon>Actinomycetota</taxon>
        <taxon>Actinomycetes</taxon>
        <taxon>Pseudonocardiales</taxon>
        <taxon>Pseudonocardiaceae</taxon>
        <taxon>Pseudonocardia</taxon>
    </lineage>
</organism>
<feature type="transmembrane region" description="Helical" evidence="1">
    <location>
        <begin position="64"/>
        <end position="88"/>
    </location>
</feature>
<keyword evidence="1" id="KW-1133">Transmembrane helix</keyword>
<reference evidence="3" key="1">
    <citation type="journal article" date="2019" name="Int. J. Syst. Evol. Microbiol.">
        <title>The Global Catalogue of Microorganisms (GCM) 10K type strain sequencing project: providing services to taxonomists for standard genome sequencing and annotation.</title>
        <authorList>
            <consortium name="The Broad Institute Genomics Platform"/>
            <consortium name="The Broad Institute Genome Sequencing Center for Infectious Disease"/>
            <person name="Wu L."/>
            <person name="Ma J."/>
        </authorList>
    </citation>
    <scope>NUCLEOTIDE SEQUENCE [LARGE SCALE GENOMIC DNA]</scope>
    <source>
        <strain evidence="3">JCM 18303</strain>
    </source>
</reference>
<evidence type="ECO:0000313" key="3">
    <source>
        <dbReference type="Proteomes" id="UP001428817"/>
    </source>
</evidence>
<protein>
    <recommendedName>
        <fullName evidence="4">DUF2269 domain-containing protein</fullName>
    </recommendedName>
</protein>
<accession>A0ABP9QBI0</accession>
<evidence type="ECO:0000313" key="2">
    <source>
        <dbReference type="EMBL" id="GAA5159084.1"/>
    </source>
</evidence>
<feature type="transmembrane region" description="Helical" evidence="1">
    <location>
        <begin position="143"/>
        <end position="163"/>
    </location>
</feature>
<evidence type="ECO:0008006" key="4">
    <source>
        <dbReference type="Google" id="ProtNLM"/>
    </source>
</evidence>
<name>A0ABP9QBI0_9PSEU</name>
<feature type="transmembrane region" description="Helical" evidence="1">
    <location>
        <begin position="21"/>
        <end position="44"/>
    </location>
</feature>
<gene>
    <name evidence="2" type="ORF">GCM10023321_39590</name>
</gene>
<keyword evidence="3" id="KW-1185">Reference proteome</keyword>
<evidence type="ECO:0000256" key="1">
    <source>
        <dbReference type="SAM" id="Phobius"/>
    </source>
</evidence>
<keyword evidence="1" id="KW-0812">Transmembrane</keyword>
<feature type="transmembrane region" description="Helical" evidence="1">
    <location>
        <begin position="95"/>
        <end position="116"/>
    </location>
</feature>
<dbReference type="EMBL" id="BAABJP010000018">
    <property type="protein sequence ID" value="GAA5159084.1"/>
    <property type="molecule type" value="Genomic_DNA"/>
</dbReference>
<dbReference type="RefSeq" id="WP_185060192.1">
    <property type="nucleotide sequence ID" value="NZ_BAABJP010000018.1"/>
</dbReference>